<name>I0IMI9_LEPFC</name>
<accession>I0IMI9</accession>
<keyword evidence="3 6" id="KW-0479">Metal-binding</keyword>
<dbReference type="KEGG" id="lfc:LFE_0773"/>
<reference evidence="7 8" key="1">
    <citation type="journal article" date="2012" name="J. Bacteriol.">
        <title>Complete Genome Sequence of Leptospirillum ferrooxidans Strain C2-3, Isolated from a Fresh Volcanic Ash Deposit on the Island of Miyake, Japan.</title>
        <authorList>
            <person name="Fujimura R."/>
            <person name="Sato Y."/>
            <person name="Nishizawa T."/>
            <person name="Oshima K."/>
            <person name="Kim S.-W."/>
            <person name="Hattori M."/>
            <person name="Kamijo T."/>
            <person name="Ohta H."/>
        </authorList>
    </citation>
    <scope>NUCLEOTIDE SEQUENCE [LARGE SCALE GENOMIC DNA]</scope>
    <source>
        <strain evidence="7 8">C2-3</strain>
    </source>
</reference>
<comment type="subunit">
    <text evidence="6">Forms a complex with DabB.</text>
</comment>
<dbReference type="Pfam" id="PF10070">
    <property type="entry name" value="DabA"/>
    <property type="match status" value="1"/>
</dbReference>
<organism evidence="7 8">
    <name type="scientific">Leptospirillum ferrooxidans (strain C2-3)</name>
    <dbReference type="NCBI Taxonomy" id="1162668"/>
    <lineage>
        <taxon>Bacteria</taxon>
        <taxon>Pseudomonadati</taxon>
        <taxon>Nitrospirota</taxon>
        <taxon>Nitrospiria</taxon>
        <taxon>Nitrospirales</taxon>
        <taxon>Nitrospiraceae</taxon>
        <taxon>Leptospirillum</taxon>
    </lineage>
</organism>
<evidence type="ECO:0000256" key="4">
    <source>
        <dbReference type="ARBA" id="ARBA00022833"/>
    </source>
</evidence>
<keyword evidence="2 6" id="KW-1003">Cell membrane</keyword>
<evidence type="ECO:0000256" key="6">
    <source>
        <dbReference type="HAMAP-Rule" id="MF_01871"/>
    </source>
</evidence>
<feature type="binding site" evidence="6">
    <location>
        <position position="533"/>
    </location>
    <ligand>
        <name>Zn(2+)</name>
        <dbReference type="ChEBI" id="CHEBI:29105"/>
    </ligand>
</feature>
<dbReference type="AlphaFoldDB" id="I0IMI9"/>
<keyword evidence="5 6" id="KW-0472">Membrane</keyword>
<dbReference type="GO" id="GO:0005886">
    <property type="term" value="C:plasma membrane"/>
    <property type="evidence" value="ECO:0007669"/>
    <property type="project" value="UniProtKB-SubCell"/>
</dbReference>
<dbReference type="PANTHER" id="PTHR38344">
    <property type="entry name" value="UPF0753 PROTEIN AQ_863"/>
    <property type="match status" value="1"/>
</dbReference>
<dbReference type="RefSeq" id="WP_014448980.1">
    <property type="nucleotide sequence ID" value="NC_017094.1"/>
</dbReference>
<evidence type="ECO:0000313" key="7">
    <source>
        <dbReference type="EMBL" id="BAM06488.1"/>
    </source>
</evidence>
<evidence type="ECO:0000256" key="3">
    <source>
        <dbReference type="ARBA" id="ARBA00022723"/>
    </source>
</evidence>
<dbReference type="Proteomes" id="UP000007382">
    <property type="component" value="Chromosome"/>
</dbReference>
<keyword evidence="4 6" id="KW-0862">Zinc</keyword>
<dbReference type="GO" id="GO:0008270">
    <property type="term" value="F:zinc ion binding"/>
    <property type="evidence" value="ECO:0007669"/>
    <property type="project" value="UniProtKB-UniRule"/>
</dbReference>
<keyword evidence="8" id="KW-1185">Reference proteome</keyword>
<dbReference type="HOGENOM" id="CLU_009885_1_0_0"/>
<dbReference type="OrthoDB" id="9805101at2"/>
<dbReference type="EMBL" id="AP012342">
    <property type="protein sequence ID" value="BAM06488.1"/>
    <property type="molecule type" value="Genomic_DNA"/>
</dbReference>
<dbReference type="STRING" id="1162668.LFE_0773"/>
<keyword evidence="1 6" id="KW-0813">Transport</keyword>
<comment type="similarity">
    <text evidence="6">Belongs to the inorganic carbon transporter (TC 9.A.2) DabA family.</text>
</comment>
<gene>
    <name evidence="6" type="primary">dabA</name>
    <name evidence="7" type="ordered locus">LFE_0773</name>
</gene>
<reference evidence="8" key="2">
    <citation type="submission" date="2012-03" db="EMBL/GenBank/DDBJ databases">
        <title>The complete genome sequence of the pioneer microbe on fresh volcanic deposit, Leptospirillum ferrooxidans strain C2-3.</title>
        <authorList>
            <person name="Fujimura R."/>
            <person name="Sato Y."/>
            <person name="Nishizawa T."/>
            <person name="Nanba K."/>
            <person name="Oshima K."/>
            <person name="Hattori M."/>
            <person name="Kamijo T."/>
            <person name="Ohta H."/>
        </authorList>
    </citation>
    <scope>NUCLEOTIDE SEQUENCE [LARGE SCALE GENOMIC DNA]</scope>
    <source>
        <strain evidence="8">C2-3</strain>
    </source>
</reference>
<evidence type="ECO:0000256" key="5">
    <source>
        <dbReference type="ARBA" id="ARBA00023136"/>
    </source>
</evidence>
<comment type="function">
    <text evidence="6">Part of an energy-coupled inorganic carbon pump.</text>
</comment>
<feature type="binding site" evidence="6">
    <location>
        <position position="329"/>
    </location>
    <ligand>
        <name>Zn(2+)</name>
        <dbReference type="ChEBI" id="CHEBI:29105"/>
    </ligand>
</feature>
<proteinExistence type="inferred from homology"/>
<evidence type="ECO:0000313" key="8">
    <source>
        <dbReference type="Proteomes" id="UP000007382"/>
    </source>
</evidence>
<feature type="binding site" evidence="6">
    <location>
        <position position="518"/>
    </location>
    <ligand>
        <name>Zn(2+)</name>
        <dbReference type="ChEBI" id="CHEBI:29105"/>
    </ligand>
</feature>
<sequence length="823" mass="92418">MKTASEYLDLSEKIEAACQKIAPLWPLKNFVAVNPYFGLRDQPFEKAGKTLLKLTGTGLFMDREYYLEQMKKGQISNQDLEMALSERGIHSGAETFKLQMEKGSTKNIKPASLFSDILSEHDHQDWSGFITERISHYCASYFDEGQALWKNPFRNQSLYNGWVAFSKIDKSPWAMGLSETRKWVEKLPDNPDDCISWAIQELELPFEAIDLYLHKAILSISGWAAWARYLDWQAQLKQEQNHSAKDLLAVRVSWDALLFIMKKSPEISLKWKHAADHFLTQSPLPEQPIESVLHRALEFGYQKRLINAIRTSLNSDVKEIRPDLQAIFCIDVRSEIFRRALEQVAPSAETLGFAGFFGMLVEYLPFGATKSKNHLPILFAPTYRIREIPEGASKTELEELFNKRHLRVGASDIWKTFKTSAASCFSFVESVGMLSAAKLIGNTMGWSRPVAHPNLKGLKTKELQRMSPALGKGPELSATGKELESGIPEHERANVAEFILKNMGLVRNFSPIVLLVGHGSSTLNNPQATGLDCGACAGQTGEVSARVAAALLNDPDTRKQLASDKGIVIPDDTFFIPALHDTTTDNVTLFDIQSLPTSLGESLARLETWLFQAGQISRIERAGLLGIKELSPEKITDNLRRRANDWSEVRPEWGLAGNAAFIAAPRSRTVGINLSGRAFLHNYTWQNDPEFKTLELIMSAPMVVANWINMQYFGSMVDNRLYGSGNKVLHNVVGGSIGVLEGNAGDLRTGLAMQSLHNGREWIHEPIRLHVVIEAPQSPIEEVIKKHTLVRELIENEWLYFFNMDSDGRLHQRISNGTWLEIT</sequence>
<evidence type="ECO:0000256" key="1">
    <source>
        <dbReference type="ARBA" id="ARBA00022448"/>
    </source>
</evidence>
<feature type="binding site" evidence="6">
    <location>
        <position position="331"/>
    </location>
    <ligand>
        <name>Zn(2+)</name>
        <dbReference type="ChEBI" id="CHEBI:29105"/>
    </ligand>
</feature>
<dbReference type="PANTHER" id="PTHR38344:SF1">
    <property type="entry name" value="INORGANIC CARBON TRANSPORTER SUBUNIT DABA-RELATED"/>
    <property type="match status" value="1"/>
</dbReference>
<protein>
    <recommendedName>
        <fullName evidence="6">Probable inorganic carbon transporter subunit DabA</fullName>
    </recommendedName>
</protein>
<keyword evidence="6" id="KW-0997">Cell inner membrane</keyword>
<evidence type="ECO:0000256" key="2">
    <source>
        <dbReference type="ARBA" id="ARBA00022475"/>
    </source>
</evidence>
<dbReference type="HAMAP" id="MF_01871">
    <property type="entry name" value="DabA"/>
    <property type="match status" value="1"/>
</dbReference>
<dbReference type="eggNOG" id="COG3002">
    <property type="taxonomic scope" value="Bacteria"/>
</dbReference>
<dbReference type="InterPro" id="IPR018752">
    <property type="entry name" value="DabA"/>
</dbReference>
<comment type="cofactor">
    <cofactor evidence="6">
        <name>Zn(2+)</name>
        <dbReference type="ChEBI" id="CHEBI:29105"/>
    </cofactor>
</comment>
<comment type="subcellular location">
    <subcellularLocation>
        <location evidence="6">Cell inner membrane</location>
        <topology evidence="6">Peripheral membrane protein</topology>
    </subcellularLocation>
</comment>
<dbReference type="PATRIC" id="fig|1162668.3.peg.906"/>